<sequence length="225" mass="24404">MGQGGDRIDRERIERGRIDLSADPDGVVAELAVRLSAFPRHGGQPDAADLKAASVAILLVHQADGWSVVLTRRAAGLRRHGGQWALPGGRCEPGETAVAAGLREVAEEIGLDLPPARVLGLLDDYPTRSGYHITPLVIWGGAAPAFRPDPAEVASIHLIPLADLTVEDAVDFVTIPESDRKVVRFRLQERLIHAPTAALLYQFREVLAGRVTRVAELEQPTFAWR</sequence>
<name>A0ABV7L4E5_9PROT</name>
<reference evidence="9" key="1">
    <citation type="journal article" date="2019" name="Int. J. Syst. Evol. Microbiol.">
        <title>The Global Catalogue of Microorganisms (GCM) 10K type strain sequencing project: providing services to taxonomists for standard genome sequencing and annotation.</title>
        <authorList>
            <consortium name="The Broad Institute Genomics Platform"/>
            <consortium name="The Broad Institute Genome Sequencing Center for Infectious Disease"/>
            <person name="Wu L."/>
            <person name="Ma J."/>
        </authorList>
    </citation>
    <scope>NUCLEOTIDE SEQUENCE [LARGE SCALE GENOMIC DNA]</scope>
    <source>
        <strain evidence="9">KCTC 42964</strain>
    </source>
</reference>
<comment type="caution">
    <text evidence="8">The sequence shown here is derived from an EMBL/GenBank/DDBJ whole genome shotgun (WGS) entry which is preliminary data.</text>
</comment>
<evidence type="ECO:0000256" key="1">
    <source>
        <dbReference type="ARBA" id="ARBA00001936"/>
    </source>
</evidence>
<dbReference type="Gene3D" id="3.90.79.10">
    <property type="entry name" value="Nucleoside Triphosphate Pyrophosphohydrolase"/>
    <property type="match status" value="1"/>
</dbReference>
<dbReference type="EMBL" id="JBHRTR010000031">
    <property type="protein sequence ID" value="MFC3229409.1"/>
    <property type="molecule type" value="Genomic_DNA"/>
</dbReference>
<protein>
    <submittedName>
        <fullName evidence="8">NUDIX hydrolase</fullName>
        <ecNumber evidence="8">3.6.1.55</ecNumber>
    </submittedName>
</protein>
<comment type="cofactor">
    <cofactor evidence="1">
        <name>Mn(2+)</name>
        <dbReference type="ChEBI" id="CHEBI:29035"/>
    </cofactor>
</comment>
<evidence type="ECO:0000256" key="4">
    <source>
        <dbReference type="ARBA" id="ARBA00022801"/>
    </source>
</evidence>
<dbReference type="PROSITE" id="PS51462">
    <property type="entry name" value="NUDIX"/>
    <property type="match status" value="1"/>
</dbReference>
<evidence type="ECO:0000313" key="8">
    <source>
        <dbReference type="EMBL" id="MFC3229409.1"/>
    </source>
</evidence>
<dbReference type="InterPro" id="IPR045121">
    <property type="entry name" value="CoAse"/>
</dbReference>
<evidence type="ECO:0000256" key="6">
    <source>
        <dbReference type="ARBA" id="ARBA00023211"/>
    </source>
</evidence>
<gene>
    <name evidence="8" type="ORF">ACFOGJ_19335</name>
</gene>
<dbReference type="GO" id="GO:0035539">
    <property type="term" value="F:8-oxo-7,8-dihydrodeoxyguanosine triphosphate pyrophosphatase activity"/>
    <property type="evidence" value="ECO:0007669"/>
    <property type="project" value="UniProtKB-EC"/>
</dbReference>
<feature type="domain" description="Nudix hydrolase" evidence="7">
    <location>
        <begin position="50"/>
        <end position="183"/>
    </location>
</feature>
<comment type="cofactor">
    <cofactor evidence="2">
        <name>Mg(2+)</name>
        <dbReference type="ChEBI" id="CHEBI:18420"/>
    </cofactor>
</comment>
<evidence type="ECO:0000256" key="3">
    <source>
        <dbReference type="ARBA" id="ARBA00022723"/>
    </source>
</evidence>
<dbReference type="Proteomes" id="UP001595528">
    <property type="component" value="Unassembled WGS sequence"/>
</dbReference>
<dbReference type="EC" id="3.6.1.55" evidence="8"/>
<keyword evidence="5" id="KW-0460">Magnesium</keyword>
<dbReference type="InterPro" id="IPR015797">
    <property type="entry name" value="NUDIX_hydrolase-like_dom_sf"/>
</dbReference>
<keyword evidence="9" id="KW-1185">Reference proteome</keyword>
<dbReference type="PANTHER" id="PTHR12992">
    <property type="entry name" value="NUDIX HYDROLASE"/>
    <property type="match status" value="1"/>
</dbReference>
<accession>A0ABV7L4E5</accession>
<dbReference type="InterPro" id="IPR000086">
    <property type="entry name" value="NUDIX_hydrolase_dom"/>
</dbReference>
<evidence type="ECO:0000259" key="7">
    <source>
        <dbReference type="PROSITE" id="PS51462"/>
    </source>
</evidence>
<evidence type="ECO:0000313" key="9">
    <source>
        <dbReference type="Proteomes" id="UP001595528"/>
    </source>
</evidence>
<dbReference type="PRINTS" id="PR00502">
    <property type="entry name" value="NUDIXFAMILY"/>
</dbReference>
<organism evidence="8 9">
    <name type="scientific">Marinibaculum pumilum</name>
    <dbReference type="NCBI Taxonomy" id="1766165"/>
    <lineage>
        <taxon>Bacteria</taxon>
        <taxon>Pseudomonadati</taxon>
        <taxon>Pseudomonadota</taxon>
        <taxon>Alphaproteobacteria</taxon>
        <taxon>Rhodospirillales</taxon>
        <taxon>Rhodospirillaceae</taxon>
        <taxon>Marinibaculum</taxon>
    </lineage>
</organism>
<evidence type="ECO:0000256" key="2">
    <source>
        <dbReference type="ARBA" id="ARBA00001946"/>
    </source>
</evidence>
<dbReference type="CDD" id="cd03426">
    <property type="entry name" value="NUDIX_CoAse_Nudt7"/>
    <property type="match status" value="1"/>
</dbReference>
<keyword evidence="3" id="KW-0479">Metal-binding</keyword>
<evidence type="ECO:0000256" key="5">
    <source>
        <dbReference type="ARBA" id="ARBA00022842"/>
    </source>
</evidence>
<keyword evidence="4 8" id="KW-0378">Hydrolase</keyword>
<proteinExistence type="predicted"/>
<dbReference type="PANTHER" id="PTHR12992:SF11">
    <property type="entry name" value="MITOCHONDRIAL COENZYME A DIPHOSPHATASE NUDT8"/>
    <property type="match status" value="1"/>
</dbReference>
<dbReference type="InterPro" id="IPR020476">
    <property type="entry name" value="Nudix_hydrolase"/>
</dbReference>
<dbReference type="RefSeq" id="WP_379903571.1">
    <property type="nucleotide sequence ID" value="NZ_JBHRTR010000031.1"/>
</dbReference>
<keyword evidence="6" id="KW-0464">Manganese</keyword>
<dbReference type="SUPFAM" id="SSF55811">
    <property type="entry name" value="Nudix"/>
    <property type="match status" value="1"/>
</dbReference>
<dbReference type="Pfam" id="PF00293">
    <property type="entry name" value="NUDIX"/>
    <property type="match status" value="1"/>
</dbReference>